<keyword evidence="7" id="KW-0156">Chromatin regulator</keyword>
<dbReference type="InterPro" id="IPR042320">
    <property type="entry name" value="MMS22-like"/>
</dbReference>
<comment type="subcellular location">
    <subcellularLocation>
        <location evidence="2">Chromosome</location>
    </subcellularLocation>
    <subcellularLocation>
        <location evidence="1">Nucleus</location>
    </subcellularLocation>
</comment>
<dbReference type="GO" id="GO:0043596">
    <property type="term" value="C:nuclear replication fork"/>
    <property type="evidence" value="ECO:0007669"/>
    <property type="project" value="TreeGrafter"/>
</dbReference>
<comment type="similarity">
    <text evidence="3">Belongs to the MMS22 family. MMS22L subfamily.</text>
</comment>
<dbReference type="Pfam" id="PF14911">
    <property type="entry name" value="MMS22L_C"/>
    <property type="match status" value="1"/>
</dbReference>
<accession>A0A8K1GME0</accession>
<keyword evidence="5" id="KW-0158">Chromosome</keyword>
<proteinExistence type="inferred from homology"/>
<feature type="compositionally biased region" description="Low complexity" evidence="12">
    <location>
        <begin position="36"/>
        <end position="54"/>
    </location>
</feature>
<name>A0A8K1GME0_9PASS</name>
<evidence type="ECO:0000256" key="7">
    <source>
        <dbReference type="ARBA" id="ARBA00022853"/>
    </source>
</evidence>
<evidence type="ECO:0000256" key="2">
    <source>
        <dbReference type="ARBA" id="ARBA00004286"/>
    </source>
</evidence>
<evidence type="ECO:0000313" key="15">
    <source>
        <dbReference type="EMBL" id="TRZ21711.1"/>
    </source>
</evidence>
<evidence type="ECO:0000256" key="10">
    <source>
        <dbReference type="ARBA" id="ARBA00033326"/>
    </source>
</evidence>
<dbReference type="GO" id="GO:0000724">
    <property type="term" value="P:double-strand break repair via homologous recombination"/>
    <property type="evidence" value="ECO:0007669"/>
    <property type="project" value="InterPro"/>
</dbReference>
<organism evidence="15 16">
    <name type="scientific">Zosterops borbonicus</name>
    <dbReference type="NCBI Taxonomy" id="364589"/>
    <lineage>
        <taxon>Eukaryota</taxon>
        <taxon>Metazoa</taxon>
        <taxon>Chordata</taxon>
        <taxon>Craniata</taxon>
        <taxon>Vertebrata</taxon>
        <taxon>Euteleostomi</taxon>
        <taxon>Archelosauria</taxon>
        <taxon>Archosauria</taxon>
        <taxon>Dinosauria</taxon>
        <taxon>Saurischia</taxon>
        <taxon>Theropoda</taxon>
        <taxon>Coelurosauria</taxon>
        <taxon>Aves</taxon>
        <taxon>Neognathae</taxon>
        <taxon>Neoaves</taxon>
        <taxon>Telluraves</taxon>
        <taxon>Australaves</taxon>
        <taxon>Passeriformes</taxon>
        <taxon>Sylvioidea</taxon>
        <taxon>Zosteropidae</taxon>
        <taxon>Zosterops</taxon>
    </lineage>
</organism>
<feature type="domain" description="MMS22-like C-terminal" evidence="14">
    <location>
        <begin position="979"/>
        <end position="1348"/>
    </location>
</feature>
<evidence type="ECO:0000256" key="1">
    <source>
        <dbReference type="ARBA" id="ARBA00004123"/>
    </source>
</evidence>
<dbReference type="OrthoDB" id="8193282at2759"/>
<keyword evidence="9" id="KW-0539">Nucleus</keyword>
<feature type="non-terminal residue" evidence="15">
    <location>
        <position position="1358"/>
    </location>
</feature>
<keyword evidence="8" id="KW-0234">DNA repair</keyword>
<evidence type="ECO:0000256" key="5">
    <source>
        <dbReference type="ARBA" id="ARBA00022454"/>
    </source>
</evidence>
<evidence type="ECO:0000259" key="13">
    <source>
        <dbReference type="Pfam" id="PF14910"/>
    </source>
</evidence>
<evidence type="ECO:0000256" key="11">
    <source>
        <dbReference type="ARBA" id="ARBA00045147"/>
    </source>
</evidence>
<dbReference type="Pfam" id="PF14910">
    <property type="entry name" value="MMS22L_N"/>
    <property type="match status" value="1"/>
</dbReference>
<dbReference type="GO" id="GO:0031297">
    <property type="term" value="P:replication fork processing"/>
    <property type="evidence" value="ECO:0007669"/>
    <property type="project" value="InterPro"/>
</dbReference>
<feature type="domain" description="Protein MMS22-like N-terminal" evidence="13">
    <location>
        <begin position="157"/>
        <end position="862"/>
    </location>
</feature>
<dbReference type="PANTHER" id="PTHR28547:SF1">
    <property type="entry name" value="PROTEIN MMS22-LIKE"/>
    <property type="match status" value="1"/>
</dbReference>
<reference evidence="15" key="1">
    <citation type="submission" date="2019-04" db="EMBL/GenBank/DDBJ databases">
        <title>Genome assembly of Zosterops borbonicus 15179.</title>
        <authorList>
            <person name="Leroy T."/>
            <person name="Anselmetti Y."/>
            <person name="Tilak M.-K."/>
            <person name="Nabholz B."/>
        </authorList>
    </citation>
    <scope>NUCLEOTIDE SEQUENCE</scope>
    <source>
        <strain evidence="15">HGM_15179</strain>
        <tissue evidence="15">Muscle</tissue>
    </source>
</reference>
<feature type="region of interest" description="Disordered" evidence="12">
    <location>
        <begin position="25"/>
        <end position="90"/>
    </location>
</feature>
<keyword evidence="16" id="KW-1185">Reference proteome</keyword>
<sequence>RLNSSGKMVVALTCEVATNHLWRPALQGTPSPVRTPAGPSALGGAAGGAPLRWAGRGREGEERRERGRAGREAGPEGKRGRGGAAGGQWAPWRLRSARAAAARGPYGKGPGAGGERAAVRSPGVKTMEDDFGASSTSPFLTESLELAMEVENESSRPSCFSCAFGSQNGGRRFFAESYLASGSLKRVLLRLDPYPNDYEENTVELFGFQWVTEMALVESCGFLFGLLRQQIHRLENLVQMGSSDFGQASHLHSEAESIRHQCLKFLHYVKVFIFRYLEPPKGENDGMLHPYEELEAQLPSVLVEELHALTVHVGHLCELPSNVLAAFTIQNQAKVLPPSWHLLHLHLDINWLVLEILHVLGEKLKKQVVYANHFINLTGENLTSTSLFEKHCGNLVSDLISLAINKYTKVRPSEALTSSHYPCTCIKELWILLIHLLDHRNKGSNTECFWSLVNTTLKNIFEQPSGSESVSGFETVPCKDPLSFSWWVVSHLAPLYQFDRNGNLDEKKQKESNWKFVEELLKKSTDAQTAVLEEQLRMHLQCCLTLCSFWDLNLSVVTILWDYYSKNLNSCFTVPWLGLKDLANVSKTSLSMLELVKRCCCEQQIPSLYNSSNSYFIFLSILARIMKEENNGVHPWKQIKGRIYSKFHRKRMQELTEVGLQNFFNLFLMLAIVVETEDIVNRVLDLLDFLTPSSITTSRRALIWRGHFAFLLIYVEKSMDISALAEKISNAFREKAKEFLVTKNDYIQRQNLWTLLSTYIDGVQEVFETSCYLSLSEEKLLNDGFTMLLPACRGAELSMVLNCLQVILARLRSVHERVSQRLQLGNTAPDTQLPLVAKEHHLAVASALWRNFFPYLKSQRMSQTPPSPQLADTAAGFTLLALDIPSKALSDLQPQPVLSMMRLFGWDDMVWPQLVSRYLSHLIQNSSLCEAFSSMGYTSYEALTVRSWFRCVLQMFLDQPSGALAKTDAERTVGKAYMEQLTEMTRLIFKLSEVENILLKANVGQSVFKQDPKNALVQFIKAVGRTYSGLQTLPEKSAMVAKTLEYLGDVLKYVKPYLKAKGPPEGLQLTYWIIGCLVKFCAAILATSKAQQLLFRIVDCLLLPHSVLQQDKELPVALLSAIQESLPLYLQGLSFICCQSQTQSAYLNQLLGSIIQHYFGRFLPSSPTVAGAGQHPLLTALGSSITAPQLLRLRKTTLHVIRENYLQFKGHAPPPRLASVLAFILEVLQRTQSTELCDIDLVLPAVLKCLVLVNELQVKKISTDIVQYMVEGCQAGSGGEHATQLTSVFRQFIQDYTAVYDHRVFSILETVAVLDQTFVTGLIPTTTQSLKDSERKQGLGRNAAQRFDFHLIFFFDNE</sequence>
<evidence type="ECO:0000259" key="14">
    <source>
        <dbReference type="Pfam" id="PF14911"/>
    </source>
</evidence>
<dbReference type="InterPro" id="IPR029425">
    <property type="entry name" value="MMS22L_N"/>
</dbReference>
<feature type="compositionally biased region" description="Basic and acidic residues" evidence="12">
    <location>
        <begin position="56"/>
        <end position="79"/>
    </location>
</feature>
<protein>
    <recommendedName>
        <fullName evidence="4">Protein MMS22-like</fullName>
    </recommendedName>
    <alternativeName>
        <fullName evidence="10">Methyl methanesulfonate-sensitivity protein 22-like</fullName>
    </alternativeName>
</protein>
<comment type="function">
    <text evidence="11">Component of the MMS22L-TONSL complex, a complex that promotes homologous recombination-mediated repair of double-strand breaks (DSBs) at stalled or collapsed replication forks. The MMS22L-TONSL complex is required to maintain genome integrity during DNA replication. It mediates the assembly of RAD51 filaments on single-stranded DNA (ssDNA): the MMS22L-TONSL complex is recruited to DSBs following histone replacement by histone chaperones and eviction of the replication protein A complex (RPA/RP-A) from DSBs. Following recruitment to DSBs, the TONSL-MMS22L complex promotes recruitment of RAD51 filaments and subsequent homologous recombination. Within the complex, MMS22L acts by binding ssDNA.</text>
</comment>
<dbReference type="GO" id="GO:0006325">
    <property type="term" value="P:chromatin organization"/>
    <property type="evidence" value="ECO:0007669"/>
    <property type="project" value="UniProtKB-KW"/>
</dbReference>
<dbReference type="EMBL" id="SWJQ01000115">
    <property type="protein sequence ID" value="TRZ21711.1"/>
    <property type="molecule type" value="Genomic_DNA"/>
</dbReference>
<evidence type="ECO:0000256" key="4">
    <source>
        <dbReference type="ARBA" id="ARBA00021061"/>
    </source>
</evidence>
<comment type="caution">
    <text evidence="15">The sequence shown here is derived from an EMBL/GenBank/DDBJ whole genome shotgun (WGS) entry which is preliminary data.</text>
</comment>
<evidence type="ECO:0000256" key="9">
    <source>
        <dbReference type="ARBA" id="ARBA00023242"/>
    </source>
</evidence>
<evidence type="ECO:0000256" key="3">
    <source>
        <dbReference type="ARBA" id="ARBA00006585"/>
    </source>
</evidence>
<dbReference type="Proteomes" id="UP000796761">
    <property type="component" value="Unassembled WGS sequence"/>
</dbReference>
<evidence type="ECO:0000256" key="12">
    <source>
        <dbReference type="SAM" id="MobiDB-lite"/>
    </source>
</evidence>
<dbReference type="PANTHER" id="PTHR28547">
    <property type="entry name" value="PROTEIN MMS22-LIKE"/>
    <property type="match status" value="1"/>
</dbReference>
<evidence type="ECO:0000256" key="8">
    <source>
        <dbReference type="ARBA" id="ARBA00023204"/>
    </source>
</evidence>
<gene>
    <name evidence="15" type="ORF">HGM15179_005380</name>
</gene>
<keyword evidence="6" id="KW-0227">DNA damage</keyword>
<evidence type="ECO:0000256" key="6">
    <source>
        <dbReference type="ARBA" id="ARBA00022763"/>
    </source>
</evidence>
<dbReference type="InterPro" id="IPR029424">
    <property type="entry name" value="MMS22L_C"/>
</dbReference>
<evidence type="ECO:0000313" key="16">
    <source>
        <dbReference type="Proteomes" id="UP000796761"/>
    </source>
</evidence>